<proteinExistence type="predicted"/>
<sequence length="125" mass="14167">MGMKDVFYFYISKSHSEFEIENPRALVEGHSATTPPIGRLYRSIPGVRVSFHPLLETRHCISINEADFSVVPPLIHRLLREEFKTTNVATIASLVEDGEALLEETLEEENLEEATLVDVEVKVEQ</sequence>
<name>A0A0L9TPW0_PHAAN</name>
<organism evidence="1 2">
    <name type="scientific">Phaseolus angularis</name>
    <name type="common">Azuki bean</name>
    <name type="synonym">Vigna angularis</name>
    <dbReference type="NCBI Taxonomy" id="3914"/>
    <lineage>
        <taxon>Eukaryota</taxon>
        <taxon>Viridiplantae</taxon>
        <taxon>Streptophyta</taxon>
        <taxon>Embryophyta</taxon>
        <taxon>Tracheophyta</taxon>
        <taxon>Spermatophyta</taxon>
        <taxon>Magnoliopsida</taxon>
        <taxon>eudicotyledons</taxon>
        <taxon>Gunneridae</taxon>
        <taxon>Pentapetalae</taxon>
        <taxon>rosids</taxon>
        <taxon>fabids</taxon>
        <taxon>Fabales</taxon>
        <taxon>Fabaceae</taxon>
        <taxon>Papilionoideae</taxon>
        <taxon>50 kb inversion clade</taxon>
        <taxon>NPAAA clade</taxon>
        <taxon>indigoferoid/millettioid clade</taxon>
        <taxon>Phaseoleae</taxon>
        <taxon>Vigna</taxon>
    </lineage>
</organism>
<reference evidence="2" key="1">
    <citation type="journal article" date="2015" name="Proc. Natl. Acad. Sci. U.S.A.">
        <title>Genome sequencing of adzuki bean (Vigna angularis) provides insight into high starch and low fat accumulation and domestication.</title>
        <authorList>
            <person name="Yang K."/>
            <person name="Tian Z."/>
            <person name="Chen C."/>
            <person name="Luo L."/>
            <person name="Zhao B."/>
            <person name="Wang Z."/>
            <person name="Yu L."/>
            <person name="Li Y."/>
            <person name="Sun Y."/>
            <person name="Li W."/>
            <person name="Chen Y."/>
            <person name="Li Y."/>
            <person name="Zhang Y."/>
            <person name="Ai D."/>
            <person name="Zhao J."/>
            <person name="Shang C."/>
            <person name="Ma Y."/>
            <person name="Wu B."/>
            <person name="Wang M."/>
            <person name="Gao L."/>
            <person name="Sun D."/>
            <person name="Zhang P."/>
            <person name="Guo F."/>
            <person name="Wang W."/>
            <person name="Li Y."/>
            <person name="Wang J."/>
            <person name="Varshney R.K."/>
            <person name="Wang J."/>
            <person name="Ling H.Q."/>
            <person name="Wan P."/>
        </authorList>
    </citation>
    <scope>NUCLEOTIDE SEQUENCE</scope>
    <source>
        <strain evidence="2">cv. Jingnong 6</strain>
    </source>
</reference>
<dbReference type="Proteomes" id="UP000053144">
    <property type="component" value="Chromosome 1"/>
</dbReference>
<gene>
    <name evidence="1" type="ORF">LR48_Vigan01g206200</name>
</gene>
<evidence type="ECO:0000313" key="2">
    <source>
        <dbReference type="Proteomes" id="UP000053144"/>
    </source>
</evidence>
<dbReference type="AlphaFoldDB" id="A0A0L9TPW0"/>
<dbReference type="Gramene" id="KOM32506">
    <property type="protein sequence ID" value="KOM32506"/>
    <property type="gene ID" value="LR48_Vigan01g206200"/>
</dbReference>
<protein>
    <submittedName>
        <fullName evidence="1">Uncharacterized protein</fullName>
    </submittedName>
</protein>
<accession>A0A0L9TPW0</accession>
<evidence type="ECO:0000313" key="1">
    <source>
        <dbReference type="EMBL" id="KOM32506.1"/>
    </source>
</evidence>
<dbReference type="EMBL" id="CM003371">
    <property type="protein sequence ID" value="KOM32506.1"/>
    <property type="molecule type" value="Genomic_DNA"/>
</dbReference>